<reference evidence="11 12" key="1">
    <citation type="submission" date="2019-07" db="EMBL/GenBank/DDBJ databases">
        <title>Whole genome shotgun sequence of Agrococcus baldri NBRC 103055.</title>
        <authorList>
            <person name="Hosoyama A."/>
            <person name="Uohara A."/>
            <person name="Ohji S."/>
            <person name="Ichikawa N."/>
        </authorList>
    </citation>
    <scope>NUCLEOTIDE SEQUENCE [LARGE SCALE GENOMIC DNA]</scope>
    <source>
        <strain evidence="11 12">NBRC 103055</strain>
    </source>
</reference>
<keyword evidence="12" id="KW-1185">Reference proteome</keyword>
<dbReference type="PANTHER" id="PTHR30413:SF8">
    <property type="entry name" value="TRANSPORT PERMEASE PROTEIN"/>
    <property type="match status" value="1"/>
</dbReference>
<keyword evidence="5" id="KW-0997">Cell inner membrane</keyword>
<protein>
    <recommendedName>
        <fullName evidence="9">Transport permease protein</fullName>
    </recommendedName>
</protein>
<evidence type="ECO:0000256" key="9">
    <source>
        <dbReference type="RuleBase" id="RU361157"/>
    </source>
</evidence>
<dbReference type="PANTHER" id="PTHR30413">
    <property type="entry name" value="INNER MEMBRANE TRANSPORT PERMEASE"/>
    <property type="match status" value="1"/>
</dbReference>
<comment type="similarity">
    <text evidence="2 9">Belongs to the ABC-2 integral membrane protein family.</text>
</comment>
<feature type="transmembrane region" description="Helical" evidence="9">
    <location>
        <begin position="91"/>
        <end position="116"/>
    </location>
</feature>
<evidence type="ECO:0000259" key="10">
    <source>
        <dbReference type="PROSITE" id="PS51012"/>
    </source>
</evidence>
<accession>A0AA87RB98</accession>
<keyword evidence="3 9" id="KW-0813">Transport</keyword>
<proteinExistence type="inferred from homology"/>
<feature type="transmembrane region" description="Helical" evidence="9">
    <location>
        <begin position="202"/>
        <end position="222"/>
    </location>
</feature>
<dbReference type="InterPro" id="IPR047817">
    <property type="entry name" value="ABC2_TM_bact-type"/>
</dbReference>
<dbReference type="GO" id="GO:0005886">
    <property type="term" value="C:plasma membrane"/>
    <property type="evidence" value="ECO:0007669"/>
    <property type="project" value="UniProtKB-SubCell"/>
</dbReference>
<comment type="subcellular location">
    <subcellularLocation>
        <location evidence="1">Cell inner membrane</location>
        <topology evidence="1">Multi-pass membrane protein</topology>
    </subcellularLocation>
    <subcellularLocation>
        <location evidence="9">Cell membrane</location>
        <topology evidence="9">Multi-pass membrane protein</topology>
    </subcellularLocation>
</comment>
<dbReference type="GO" id="GO:0140359">
    <property type="term" value="F:ABC-type transporter activity"/>
    <property type="evidence" value="ECO:0007669"/>
    <property type="project" value="InterPro"/>
</dbReference>
<sequence length="320" mass="36227">MTSSSQRTESRGLRTQWRRAWSTRKAGASALSAPLRRDLETKYGDLSHLRRVGTRPPLREYFTELLDRRHFIWAGARGEALTRYSNERLGAAWYVLRPLLDAAFYWLVFGLILNVSRGMDNFIAFILIGVFMFQLSSRAITGGVTLVRGSKAMIRAFAFPRAAVGVSTVVRDVMSSMPAIAVMFVLIIAIPPHEAPNVTWALFPILFVLQLTMNLGFVFFFGWMGALVPDIAQAMSFVSRFLMYASAVIFPIERFLDHPVLLTIIQANPIYVVLDMYRMTLMDGAVPPVANWLQLAAWAIGALVVGFMLFWWNEERYGRE</sequence>
<evidence type="ECO:0000256" key="6">
    <source>
        <dbReference type="ARBA" id="ARBA00022692"/>
    </source>
</evidence>
<evidence type="ECO:0000256" key="7">
    <source>
        <dbReference type="ARBA" id="ARBA00022989"/>
    </source>
</evidence>
<feature type="transmembrane region" description="Helical" evidence="9">
    <location>
        <begin position="289"/>
        <end position="312"/>
    </location>
</feature>
<evidence type="ECO:0000256" key="4">
    <source>
        <dbReference type="ARBA" id="ARBA00022475"/>
    </source>
</evidence>
<keyword evidence="6 9" id="KW-0812">Transmembrane</keyword>
<name>A0AA87RB98_9MICO</name>
<evidence type="ECO:0000256" key="5">
    <source>
        <dbReference type="ARBA" id="ARBA00022519"/>
    </source>
</evidence>
<keyword evidence="7 9" id="KW-1133">Transmembrane helix</keyword>
<dbReference type="Pfam" id="PF01061">
    <property type="entry name" value="ABC2_membrane"/>
    <property type="match status" value="1"/>
</dbReference>
<feature type="domain" description="ABC transmembrane type-2" evidence="10">
    <location>
        <begin position="89"/>
        <end position="313"/>
    </location>
</feature>
<dbReference type="GO" id="GO:0015920">
    <property type="term" value="P:lipopolysaccharide transport"/>
    <property type="evidence" value="ECO:0007669"/>
    <property type="project" value="TreeGrafter"/>
</dbReference>
<evidence type="ECO:0000256" key="1">
    <source>
        <dbReference type="ARBA" id="ARBA00004429"/>
    </source>
</evidence>
<dbReference type="EMBL" id="BJUU01000004">
    <property type="protein sequence ID" value="GEK79686.1"/>
    <property type="molecule type" value="Genomic_DNA"/>
</dbReference>
<dbReference type="PROSITE" id="PS51012">
    <property type="entry name" value="ABC_TM2"/>
    <property type="match status" value="1"/>
</dbReference>
<keyword evidence="8 9" id="KW-0472">Membrane</keyword>
<organism evidence="11 12">
    <name type="scientific">Agrococcus baldri</name>
    <dbReference type="NCBI Taxonomy" id="153730"/>
    <lineage>
        <taxon>Bacteria</taxon>
        <taxon>Bacillati</taxon>
        <taxon>Actinomycetota</taxon>
        <taxon>Actinomycetes</taxon>
        <taxon>Micrococcales</taxon>
        <taxon>Microbacteriaceae</taxon>
        <taxon>Agrococcus</taxon>
    </lineage>
</organism>
<evidence type="ECO:0000313" key="12">
    <source>
        <dbReference type="Proteomes" id="UP000321749"/>
    </source>
</evidence>
<keyword evidence="4 9" id="KW-1003">Cell membrane</keyword>
<evidence type="ECO:0000256" key="2">
    <source>
        <dbReference type="ARBA" id="ARBA00007783"/>
    </source>
</evidence>
<comment type="caution">
    <text evidence="11">The sequence shown here is derived from an EMBL/GenBank/DDBJ whole genome shotgun (WGS) entry which is preliminary data.</text>
</comment>
<feature type="transmembrane region" description="Helical" evidence="9">
    <location>
        <begin position="122"/>
        <end position="147"/>
    </location>
</feature>
<feature type="transmembrane region" description="Helical" evidence="9">
    <location>
        <begin position="234"/>
        <end position="252"/>
    </location>
</feature>
<gene>
    <name evidence="11" type="ORF">ABA31_10370</name>
</gene>
<evidence type="ECO:0000313" key="11">
    <source>
        <dbReference type="EMBL" id="GEK79686.1"/>
    </source>
</evidence>
<dbReference type="Proteomes" id="UP000321749">
    <property type="component" value="Unassembled WGS sequence"/>
</dbReference>
<feature type="transmembrane region" description="Helical" evidence="9">
    <location>
        <begin position="168"/>
        <end position="190"/>
    </location>
</feature>
<dbReference type="InterPro" id="IPR013525">
    <property type="entry name" value="ABC2_TM"/>
</dbReference>
<evidence type="ECO:0000256" key="8">
    <source>
        <dbReference type="ARBA" id="ARBA00023136"/>
    </source>
</evidence>
<dbReference type="AlphaFoldDB" id="A0AA87RB98"/>
<evidence type="ECO:0000256" key="3">
    <source>
        <dbReference type="ARBA" id="ARBA00022448"/>
    </source>
</evidence>